<evidence type="ECO:0000313" key="1">
    <source>
        <dbReference type="EMBL" id="TCM63237.1"/>
    </source>
</evidence>
<protein>
    <submittedName>
        <fullName evidence="1">Uncharacterized protein</fullName>
    </submittedName>
</protein>
<gene>
    <name evidence="1" type="ORF">EC844_12256</name>
</gene>
<evidence type="ECO:0000313" key="2">
    <source>
        <dbReference type="Proteomes" id="UP000294963"/>
    </source>
</evidence>
<name>A0A4R1XH14_ACICA</name>
<accession>A0A4R1XH14</accession>
<organism evidence="1 2">
    <name type="scientific">Acinetobacter calcoaceticus</name>
    <dbReference type="NCBI Taxonomy" id="471"/>
    <lineage>
        <taxon>Bacteria</taxon>
        <taxon>Pseudomonadati</taxon>
        <taxon>Pseudomonadota</taxon>
        <taxon>Gammaproteobacteria</taxon>
        <taxon>Moraxellales</taxon>
        <taxon>Moraxellaceae</taxon>
        <taxon>Acinetobacter</taxon>
        <taxon>Acinetobacter calcoaceticus/baumannii complex</taxon>
    </lineage>
</organism>
<keyword evidence="2" id="KW-1185">Reference proteome</keyword>
<dbReference type="OrthoDB" id="7595245at2"/>
<comment type="caution">
    <text evidence="1">The sequence shown here is derived from an EMBL/GenBank/DDBJ whole genome shotgun (WGS) entry which is preliminary data.</text>
</comment>
<dbReference type="EMBL" id="SLVJ01000022">
    <property type="protein sequence ID" value="TCM63237.1"/>
    <property type="molecule type" value="Genomic_DNA"/>
</dbReference>
<proteinExistence type="predicted"/>
<reference evidence="1 2" key="1">
    <citation type="submission" date="2019-03" db="EMBL/GenBank/DDBJ databases">
        <title>Genomic analyses of the natural microbiome of Caenorhabditis elegans.</title>
        <authorList>
            <person name="Samuel B."/>
        </authorList>
    </citation>
    <scope>NUCLEOTIDE SEQUENCE [LARGE SCALE GENOMIC DNA]</scope>
    <source>
        <strain evidence="1 2">JUb89</strain>
    </source>
</reference>
<dbReference type="AlphaFoldDB" id="A0A4R1XH14"/>
<sequence>MAQLKQHQPKTDSSLEQVQTSALQQLQQYAQISEITAWSDVLALYRQLKQEQLKQQQPNQVLLILDDVNQCYYTSMHAGQRDELYFDEELHFKDLDKDQYSVAEQQVELYQLQYRIEQLQAPELQTSITALSKVLDYGAEDGAVLLAINANPVPMLDEQVEVKVFAAPSPALKLAAMPNGYFSVDLNPFQSYALIQHLEQCYGLEFVGLGASLLYFVKTTVLSAVQIEQLIACLSQMYQFDQATQQGLQQHLLQQDYLILSYGESLMDFADDYALNNE</sequence>
<dbReference type="Proteomes" id="UP000294963">
    <property type="component" value="Unassembled WGS sequence"/>
</dbReference>